<protein>
    <recommendedName>
        <fullName evidence="3">DUF2267 domain-containing protein</fullName>
    </recommendedName>
</protein>
<name>A0A7I7RU00_9MYCO</name>
<dbReference type="Proteomes" id="UP000467428">
    <property type="component" value="Chromosome"/>
</dbReference>
<evidence type="ECO:0000313" key="2">
    <source>
        <dbReference type="Proteomes" id="UP000467428"/>
    </source>
</evidence>
<dbReference type="InterPro" id="IPR018727">
    <property type="entry name" value="DUF2267"/>
</dbReference>
<dbReference type="Pfam" id="PF10025">
    <property type="entry name" value="DUF2267"/>
    <property type="match status" value="1"/>
</dbReference>
<evidence type="ECO:0000313" key="1">
    <source>
        <dbReference type="EMBL" id="BBY48092.1"/>
    </source>
</evidence>
<dbReference type="KEGG" id="marz:MARA_15600"/>
<reference evidence="1 2" key="1">
    <citation type="journal article" date="2019" name="Emerg. Microbes Infect.">
        <title>Comprehensive subspecies identification of 175 nontuberculous mycobacteria species based on 7547 genomic profiles.</title>
        <authorList>
            <person name="Matsumoto Y."/>
            <person name="Kinjo T."/>
            <person name="Motooka D."/>
            <person name="Nabeya D."/>
            <person name="Jung N."/>
            <person name="Uechi K."/>
            <person name="Horii T."/>
            <person name="Iida T."/>
            <person name="Fujita J."/>
            <person name="Nakamura S."/>
        </authorList>
    </citation>
    <scope>NUCLEOTIDE SEQUENCE [LARGE SCALE GENOMIC DNA]</scope>
    <source>
        <strain evidence="1 2">JCM 18538</strain>
    </source>
</reference>
<geneLocation type="plasmid" evidence="2">
    <name>pjcm18538 dna</name>
</geneLocation>
<dbReference type="AlphaFoldDB" id="A0A7I7RU00"/>
<gene>
    <name evidence="1" type="ORF">MARA_15600</name>
</gene>
<dbReference type="EMBL" id="AP022593">
    <property type="protein sequence ID" value="BBY48092.1"/>
    <property type="molecule type" value="Genomic_DNA"/>
</dbReference>
<evidence type="ECO:0008006" key="3">
    <source>
        <dbReference type="Google" id="ProtNLM"/>
    </source>
</evidence>
<accession>A0A7I7RU00</accession>
<keyword evidence="2" id="KW-1185">Reference proteome</keyword>
<dbReference type="Gene3D" id="1.10.490.110">
    <property type="entry name" value="Uncharacterized conserved protein DUF2267"/>
    <property type="match status" value="1"/>
</dbReference>
<sequence>MKTSFRVPTPGWIALPGRILAIDSAAGTEAVETANRSRWPLSSVTSEGITMKYDEFIARVAENVGVPESEAGSLVRATLATLAERISGGEAQDLAAQLPPPLDSALVSARENAEAFNFEEFVQRTAERAGTGGDTAARAVVAVFATVGEAVSPGEFDDVLAQLPAGFHRLGTSQPR</sequence>
<dbReference type="InterPro" id="IPR038282">
    <property type="entry name" value="DUF2267_sf"/>
</dbReference>
<proteinExistence type="predicted"/>
<organism evidence="1 2">
    <name type="scientific">Mycolicibacterium arabiense</name>
    <dbReference type="NCBI Taxonomy" id="1286181"/>
    <lineage>
        <taxon>Bacteria</taxon>
        <taxon>Bacillati</taxon>
        <taxon>Actinomycetota</taxon>
        <taxon>Actinomycetes</taxon>
        <taxon>Mycobacteriales</taxon>
        <taxon>Mycobacteriaceae</taxon>
        <taxon>Mycolicibacterium</taxon>
    </lineage>
</organism>